<evidence type="ECO:0000256" key="1">
    <source>
        <dbReference type="SAM" id="MobiDB-lite"/>
    </source>
</evidence>
<dbReference type="GeneID" id="87592719"/>
<evidence type="ECO:0000313" key="2">
    <source>
        <dbReference type="EMBL" id="OJD79186.1"/>
    </source>
</evidence>
<dbReference type="Proteomes" id="UP000182788">
    <property type="component" value="Unassembled WGS sequence"/>
</dbReference>
<reference evidence="2 3" key="1">
    <citation type="submission" date="2016-06" db="EMBL/GenBank/DDBJ databases">
        <title>First insights into the genetic diversity and population structure of in the Bacillus cereus group bacteria from diverse marine environments.</title>
        <authorList>
            <person name="Liu Y."/>
            <person name="Lai Q."/>
            <person name="Shao Z."/>
        </authorList>
    </citation>
    <scope>NUCLEOTIDE SEQUENCE [LARGE SCALE GENOMIC DNA]</scope>
    <source>
        <strain evidence="2 3">NH24A2</strain>
    </source>
</reference>
<feature type="compositionally biased region" description="Basic and acidic residues" evidence="1">
    <location>
        <begin position="54"/>
        <end position="69"/>
    </location>
</feature>
<sequence length="93" mass="9446">MKRKIGTTVVGLSVLGFGIFGVNIGDGGVVKAAHGDTLAPKLEADGNTGGAPKQEGHEHFPASKLDSHGDSWAPAFNKGDTPAPKSEAHGDTI</sequence>
<dbReference type="AlphaFoldDB" id="A0A1J9UR19"/>
<dbReference type="RefSeq" id="WP_071719000.1">
    <property type="nucleotide sequence ID" value="NZ_CBCSHB010000031.1"/>
</dbReference>
<dbReference type="EMBL" id="MAOI01000073">
    <property type="protein sequence ID" value="OJD79186.1"/>
    <property type="molecule type" value="Genomic_DNA"/>
</dbReference>
<organism evidence="2 3">
    <name type="scientific">Bacillus paramycoides</name>
    <dbReference type="NCBI Taxonomy" id="2026194"/>
    <lineage>
        <taxon>Bacteria</taxon>
        <taxon>Bacillati</taxon>
        <taxon>Bacillota</taxon>
        <taxon>Bacilli</taxon>
        <taxon>Bacillales</taxon>
        <taxon>Bacillaceae</taxon>
        <taxon>Bacillus</taxon>
        <taxon>Bacillus cereus group</taxon>
    </lineage>
</organism>
<evidence type="ECO:0000313" key="3">
    <source>
        <dbReference type="Proteomes" id="UP000182788"/>
    </source>
</evidence>
<protein>
    <recommendedName>
        <fullName evidence="4">Phr family secreted Rap phosphatase inhibitor</fullName>
    </recommendedName>
</protein>
<evidence type="ECO:0008006" key="4">
    <source>
        <dbReference type="Google" id="ProtNLM"/>
    </source>
</evidence>
<comment type="caution">
    <text evidence="2">The sequence shown here is derived from an EMBL/GenBank/DDBJ whole genome shotgun (WGS) entry which is preliminary data.</text>
</comment>
<proteinExistence type="predicted"/>
<feature type="region of interest" description="Disordered" evidence="1">
    <location>
        <begin position="40"/>
        <end position="93"/>
    </location>
</feature>
<gene>
    <name evidence="2" type="ORF">BAU28_14305</name>
</gene>
<accession>A0A1J9UR19</accession>
<name>A0A1J9UR19_9BACI</name>